<organism evidence="2 3">
    <name type="scientific">Streptomyces thermocarboxydovorans</name>
    <dbReference type="NCBI Taxonomy" id="59298"/>
    <lineage>
        <taxon>Bacteria</taxon>
        <taxon>Bacillati</taxon>
        <taxon>Actinomycetota</taxon>
        <taxon>Actinomycetes</taxon>
        <taxon>Kitasatosporales</taxon>
        <taxon>Streptomycetaceae</taxon>
        <taxon>Streptomyces</taxon>
    </lineage>
</organism>
<dbReference type="Pfam" id="PF01804">
    <property type="entry name" value="Penicil_amidase"/>
    <property type="match status" value="1"/>
</dbReference>
<proteinExistence type="predicted"/>
<evidence type="ECO:0000256" key="1">
    <source>
        <dbReference type="SAM" id="MobiDB-lite"/>
    </source>
</evidence>
<comment type="caution">
    <text evidence="2">The sequence shown here is derived from an EMBL/GenBank/DDBJ whole genome shotgun (WGS) entry which is preliminary data.</text>
</comment>
<evidence type="ECO:0000313" key="3">
    <source>
        <dbReference type="Proteomes" id="UP001500724"/>
    </source>
</evidence>
<protein>
    <submittedName>
        <fullName evidence="2">Uncharacterized protein</fullName>
    </submittedName>
</protein>
<keyword evidence="3" id="KW-1185">Reference proteome</keyword>
<sequence>MPGRWRPWTPLGVWLATHILFAGFPAKLWREQVAARLGPDAIGLFATDGPGTSGSNGWLVAGERTITGHAVIAGDPHRYIEDPGVYQQIGRHGRRHPAPGRGTGAGAGRGQPAAPGARLGARPRMAGMARVTTAGLTGGVAVMANQRGPAEPLGVEFAPPHRAERIAALLAGRAIARFLREGFRAGPVVVLPEVDLPDVYLPEQKAQLAFLTYEVAFGR</sequence>
<dbReference type="InterPro" id="IPR029055">
    <property type="entry name" value="Ntn_hydrolases_N"/>
</dbReference>
<accession>A0ABN1HQ57</accession>
<gene>
    <name evidence="2" type="ORF">GCM10009535_47850</name>
</gene>
<dbReference type="InterPro" id="IPR002692">
    <property type="entry name" value="S45"/>
</dbReference>
<reference evidence="2 3" key="1">
    <citation type="journal article" date="2019" name="Int. J. Syst. Evol. Microbiol.">
        <title>The Global Catalogue of Microorganisms (GCM) 10K type strain sequencing project: providing services to taxonomists for standard genome sequencing and annotation.</title>
        <authorList>
            <consortium name="The Broad Institute Genomics Platform"/>
            <consortium name="The Broad Institute Genome Sequencing Center for Infectious Disease"/>
            <person name="Wu L."/>
            <person name="Ma J."/>
        </authorList>
    </citation>
    <scope>NUCLEOTIDE SEQUENCE [LARGE SCALE GENOMIC DNA]</scope>
    <source>
        <strain evidence="2 3">JCM 10367</strain>
    </source>
</reference>
<dbReference type="PANTHER" id="PTHR34218:SF4">
    <property type="entry name" value="ACYL-HOMOSERINE LACTONE ACYLASE QUIP"/>
    <property type="match status" value="1"/>
</dbReference>
<feature type="region of interest" description="Disordered" evidence="1">
    <location>
        <begin position="89"/>
        <end position="122"/>
    </location>
</feature>
<feature type="compositionally biased region" description="Low complexity" evidence="1">
    <location>
        <begin position="110"/>
        <end position="122"/>
    </location>
</feature>
<dbReference type="PANTHER" id="PTHR34218">
    <property type="entry name" value="PEPTIDASE S45 PENICILLIN AMIDASE"/>
    <property type="match status" value="1"/>
</dbReference>
<dbReference type="EMBL" id="BAAAGU010000055">
    <property type="protein sequence ID" value="GAA0662660.1"/>
    <property type="molecule type" value="Genomic_DNA"/>
</dbReference>
<name>A0ABN1HQ57_9ACTN</name>
<dbReference type="Proteomes" id="UP001500724">
    <property type="component" value="Unassembled WGS sequence"/>
</dbReference>
<evidence type="ECO:0000313" key="2">
    <source>
        <dbReference type="EMBL" id="GAA0662660.1"/>
    </source>
</evidence>
<dbReference type="Gene3D" id="3.60.20.10">
    <property type="entry name" value="Glutamine Phosphoribosylpyrophosphate, subunit 1, domain 1"/>
    <property type="match status" value="1"/>
</dbReference>
<dbReference type="SUPFAM" id="SSF56235">
    <property type="entry name" value="N-terminal nucleophile aminohydrolases (Ntn hydrolases)"/>
    <property type="match status" value="1"/>
</dbReference>